<evidence type="ECO:0000313" key="3">
    <source>
        <dbReference type="Proteomes" id="UP000814176"/>
    </source>
</evidence>
<accession>A0ABQ8K933</accession>
<evidence type="ECO:0000256" key="1">
    <source>
        <dbReference type="SAM" id="Phobius"/>
    </source>
</evidence>
<name>A0ABQ8K933_9APHY</name>
<protein>
    <submittedName>
        <fullName evidence="2">Uncharacterized protein</fullName>
    </submittedName>
</protein>
<gene>
    <name evidence="2" type="ORF">C8Q71DRAFT_198533</name>
</gene>
<keyword evidence="1" id="KW-1133">Transmembrane helix</keyword>
<dbReference type="EMBL" id="JADCUA010000019">
    <property type="protein sequence ID" value="KAH9833340.1"/>
    <property type="molecule type" value="Genomic_DNA"/>
</dbReference>
<organism evidence="2 3">
    <name type="scientific">Rhodofomes roseus</name>
    <dbReference type="NCBI Taxonomy" id="34475"/>
    <lineage>
        <taxon>Eukaryota</taxon>
        <taxon>Fungi</taxon>
        <taxon>Dikarya</taxon>
        <taxon>Basidiomycota</taxon>
        <taxon>Agaricomycotina</taxon>
        <taxon>Agaricomycetes</taxon>
        <taxon>Polyporales</taxon>
        <taxon>Rhodofomes</taxon>
    </lineage>
</organism>
<sequence length="116" mass="12644">MQIPACWVVLDLSTTYKSFDILVANFSASGSHFTSVVPFLVRVFHPFFSLVTFNGPLLRMWLAILCFLASHLALSACAAPIGSFLRVRRDLGWVLVSVTVSFTGKGFPTLTSASTV</sequence>
<feature type="transmembrane region" description="Helical" evidence="1">
    <location>
        <begin position="61"/>
        <end position="85"/>
    </location>
</feature>
<dbReference type="Proteomes" id="UP000814176">
    <property type="component" value="Unassembled WGS sequence"/>
</dbReference>
<dbReference type="RefSeq" id="XP_047776106.1">
    <property type="nucleotide sequence ID" value="XM_047916933.1"/>
</dbReference>
<proteinExistence type="predicted"/>
<keyword evidence="1" id="KW-0472">Membrane</keyword>
<keyword evidence="1" id="KW-0812">Transmembrane</keyword>
<reference evidence="2 3" key="1">
    <citation type="journal article" date="2021" name="Environ. Microbiol.">
        <title>Gene family expansions and transcriptome signatures uncover fungal adaptations to wood decay.</title>
        <authorList>
            <person name="Hage H."/>
            <person name="Miyauchi S."/>
            <person name="Viragh M."/>
            <person name="Drula E."/>
            <person name="Min B."/>
            <person name="Chaduli D."/>
            <person name="Navarro D."/>
            <person name="Favel A."/>
            <person name="Norest M."/>
            <person name="Lesage-Meessen L."/>
            <person name="Balint B."/>
            <person name="Merenyi Z."/>
            <person name="de Eugenio L."/>
            <person name="Morin E."/>
            <person name="Martinez A.T."/>
            <person name="Baldrian P."/>
            <person name="Stursova M."/>
            <person name="Martinez M.J."/>
            <person name="Novotny C."/>
            <person name="Magnuson J.K."/>
            <person name="Spatafora J.W."/>
            <person name="Maurice S."/>
            <person name="Pangilinan J."/>
            <person name="Andreopoulos W."/>
            <person name="LaButti K."/>
            <person name="Hundley H."/>
            <person name="Na H."/>
            <person name="Kuo A."/>
            <person name="Barry K."/>
            <person name="Lipzen A."/>
            <person name="Henrissat B."/>
            <person name="Riley R."/>
            <person name="Ahrendt S."/>
            <person name="Nagy L.G."/>
            <person name="Grigoriev I.V."/>
            <person name="Martin F."/>
            <person name="Rosso M.N."/>
        </authorList>
    </citation>
    <scope>NUCLEOTIDE SEQUENCE [LARGE SCALE GENOMIC DNA]</scope>
    <source>
        <strain evidence="2 3">CIRM-BRFM 1785</strain>
    </source>
</reference>
<evidence type="ECO:0000313" key="2">
    <source>
        <dbReference type="EMBL" id="KAH9833340.1"/>
    </source>
</evidence>
<dbReference type="GeneID" id="71997665"/>
<comment type="caution">
    <text evidence="2">The sequence shown here is derived from an EMBL/GenBank/DDBJ whole genome shotgun (WGS) entry which is preliminary data.</text>
</comment>
<feature type="transmembrane region" description="Helical" evidence="1">
    <location>
        <begin position="21"/>
        <end position="41"/>
    </location>
</feature>
<keyword evidence="3" id="KW-1185">Reference proteome</keyword>